<evidence type="ECO:0000256" key="1">
    <source>
        <dbReference type="SAM" id="MobiDB-lite"/>
    </source>
</evidence>
<dbReference type="Proteomes" id="UP001202134">
    <property type="component" value="Unassembled WGS sequence"/>
</dbReference>
<comment type="caution">
    <text evidence="2">The sequence shown here is derived from an EMBL/GenBank/DDBJ whole genome shotgun (WGS) entry which is preliminary data.</text>
</comment>
<dbReference type="EMBL" id="JAKIKU010000002">
    <property type="protein sequence ID" value="MCL1044846.1"/>
    <property type="molecule type" value="Genomic_DNA"/>
</dbReference>
<feature type="compositionally biased region" description="Polar residues" evidence="1">
    <location>
        <begin position="98"/>
        <end position="121"/>
    </location>
</feature>
<sequence>MARVKQSMTTQQMLLVFLLVIAVVCLASLYFDLAKKNRELNAEVIELKASQVLLMVPDEQAEQIANWLAKYPEQTKAMAARAAKGEDITMAFGPGTELMSSDTVENSSSSQQSLNPALSSQAVTENAQGVKVITLPHGGIRVTTRETDTANKNK</sequence>
<reference evidence="2 3" key="1">
    <citation type="submission" date="2022-01" db="EMBL/GenBank/DDBJ databases">
        <title>Whole genome-based taxonomy of the Shewanellaceae.</title>
        <authorList>
            <person name="Martin-Rodriguez A.J."/>
        </authorList>
    </citation>
    <scope>NUCLEOTIDE SEQUENCE [LARGE SCALE GENOMIC DNA]</scope>
    <source>
        <strain evidence="2 3">DSM 24955</strain>
    </source>
</reference>
<dbReference type="RefSeq" id="WP_248955068.1">
    <property type="nucleotide sequence ID" value="NZ_JAKIKU010000002.1"/>
</dbReference>
<feature type="region of interest" description="Disordered" evidence="1">
    <location>
        <begin position="95"/>
        <end position="121"/>
    </location>
</feature>
<proteinExistence type="predicted"/>
<accession>A0ABT0KMT4</accession>
<evidence type="ECO:0000313" key="2">
    <source>
        <dbReference type="EMBL" id="MCL1044846.1"/>
    </source>
</evidence>
<protein>
    <submittedName>
        <fullName evidence="2">Membrane anchored protein in chemotaxis locus</fullName>
    </submittedName>
</protein>
<name>A0ABT0KMT4_9GAMM</name>
<organism evidence="2 3">
    <name type="scientific">Shewanella electrodiphila</name>
    <dbReference type="NCBI Taxonomy" id="934143"/>
    <lineage>
        <taxon>Bacteria</taxon>
        <taxon>Pseudomonadati</taxon>
        <taxon>Pseudomonadota</taxon>
        <taxon>Gammaproteobacteria</taxon>
        <taxon>Alteromonadales</taxon>
        <taxon>Shewanellaceae</taxon>
        <taxon>Shewanella</taxon>
    </lineage>
</organism>
<gene>
    <name evidence="2" type="ORF">L2737_05830</name>
</gene>
<keyword evidence="3" id="KW-1185">Reference proteome</keyword>
<evidence type="ECO:0000313" key="3">
    <source>
        <dbReference type="Proteomes" id="UP001202134"/>
    </source>
</evidence>